<dbReference type="Proteomes" id="UP000468650">
    <property type="component" value="Unassembled WGS sequence"/>
</dbReference>
<keyword evidence="1" id="KW-1133">Transmembrane helix</keyword>
<name>A0A6N6RFS0_9FLAO</name>
<evidence type="ECO:0000313" key="2">
    <source>
        <dbReference type="EMBL" id="KAB2809992.1"/>
    </source>
</evidence>
<comment type="caution">
    <text evidence="2">The sequence shown here is derived from an EMBL/GenBank/DDBJ whole genome shotgun (WGS) entry which is preliminary data.</text>
</comment>
<feature type="transmembrane region" description="Helical" evidence="1">
    <location>
        <begin position="54"/>
        <end position="74"/>
    </location>
</feature>
<gene>
    <name evidence="2" type="ORF">F8C67_08925</name>
</gene>
<keyword evidence="1" id="KW-0812">Transmembrane</keyword>
<sequence>MQSQHINLYKFALILSALFCTSPLSALIGIPMYLVTVISLDRSGLEFKNKKRWMWWPIGIGLTMSLILIVSANLSSW</sequence>
<keyword evidence="3" id="KW-1185">Reference proteome</keyword>
<organism evidence="2 3">
    <name type="scientific">Phaeocystidibacter luteus</name>
    <dbReference type="NCBI Taxonomy" id="911197"/>
    <lineage>
        <taxon>Bacteria</taxon>
        <taxon>Pseudomonadati</taxon>
        <taxon>Bacteroidota</taxon>
        <taxon>Flavobacteriia</taxon>
        <taxon>Flavobacteriales</taxon>
        <taxon>Phaeocystidibacteraceae</taxon>
        <taxon>Phaeocystidibacter</taxon>
    </lineage>
</organism>
<keyword evidence="1" id="KW-0472">Membrane</keyword>
<dbReference type="AlphaFoldDB" id="A0A6N6RFS0"/>
<feature type="transmembrane region" description="Helical" evidence="1">
    <location>
        <begin position="12"/>
        <end position="34"/>
    </location>
</feature>
<evidence type="ECO:0000256" key="1">
    <source>
        <dbReference type="SAM" id="Phobius"/>
    </source>
</evidence>
<proteinExistence type="predicted"/>
<dbReference type="EMBL" id="WBVO01000006">
    <property type="protein sequence ID" value="KAB2809992.1"/>
    <property type="molecule type" value="Genomic_DNA"/>
</dbReference>
<dbReference type="RefSeq" id="WP_151667493.1">
    <property type="nucleotide sequence ID" value="NZ_WBVO01000006.1"/>
</dbReference>
<accession>A0A6N6RFS0</accession>
<protein>
    <submittedName>
        <fullName evidence="2">Uncharacterized protein</fullName>
    </submittedName>
</protein>
<reference evidence="2 3" key="1">
    <citation type="submission" date="2019-09" db="EMBL/GenBank/DDBJ databases">
        <title>Genomes of family Cryomorphaceae.</title>
        <authorList>
            <person name="Bowman J.P."/>
        </authorList>
    </citation>
    <scope>NUCLEOTIDE SEQUENCE [LARGE SCALE GENOMIC DNA]</scope>
    <source>
        <strain evidence="2 3">LMG 25704</strain>
    </source>
</reference>
<evidence type="ECO:0000313" key="3">
    <source>
        <dbReference type="Proteomes" id="UP000468650"/>
    </source>
</evidence>